<dbReference type="Gene3D" id="1.20.1740.10">
    <property type="entry name" value="Amino acid/polyamine transporter I"/>
    <property type="match status" value="1"/>
</dbReference>
<evidence type="ECO:0000313" key="7">
    <source>
        <dbReference type="EMBL" id="UZJ26974.1"/>
    </source>
</evidence>
<sequence>MVVTPPQTGWTRAESPVAGLRRRGLTLTQVLAQSVAAVAPSAAMVTLPGIVIAEVGSAAIACFAVAAAIVFLVGYCLSHFARRMASASGLYSYTAKGLGPVAAFTAGWALMIGYLGIALASVLASALYFTSLIELVGLAAAGSTVVLSATIPVLAGLAALLMVRGIKLSARVALGLEVTSIALILAALAILKINQAEGITAPPASTGRLTIDAVGLGVVLAVTSFVGFESAGTLGVEAKRPLVSIARAMRWLPLVLGVLYLVAVTAQVATLAAAPLDIGRSPTPVADLTRLRGDTALSAVIDIGVAASFFACIIGSGNAFVRIVFSMGREGIFPTVLGRTHRRYATPHIATVALLTLLVFVPLIMVVAHTAPRTSLVALLTLSAFGYLTSYTLVCIATPTFLWRIGELTARPLLAGIVASLTMGTIIYAAFAATLSADSSVPIAFLLTMVTGWLLLGAIWLNDRSRLRNIGVYDETLTRDVYIGVTPYGNDMAETDGR</sequence>
<feature type="transmembrane region" description="Helical" evidence="6">
    <location>
        <begin position="441"/>
        <end position="461"/>
    </location>
</feature>
<protein>
    <submittedName>
        <fullName evidence="7">APC family permease</fullName>
    </submittedName>
</protein>
<keyword evidence="7" id="KW-0614">Plasmid</keyword>
<organism evidence="7 8">
    <name type="scientific">Rhodococcus antarcticus</name>
    <dbReference type="NCBI Taxonomy" id="2987751"/>
    <lineage>
        <taxon>Bacteria</taxon>
        <taxon>Bacillati</taxon>
        <taxon>Actinomycetota</taxon>
        <taxon>Actinomycetes</taxon>
        <taxon>Mycobacteriales</taxon>
        <taxon>Nocardiaceae</taxon>
        <taxon>Rhodococcus</taxon>
    </lineage>
</organism>
<feature type="transmembrane region" description="Helical" evidence="6">
    <location>
        <begin position="349"/>
        <end position="371"/>
    </location>
</feature>
<keyword evidence="5 6" id="KW-0472">Membrane</keyword>
<keyword evidence="4 6" id="KW-1133">Transmembrane helix</keyword>
<dbReference type="RefSeq" id="WP_265385078.1">
    <property type="nucleotide sequence ID" value="NZ_CP110617.1"/>
</dbReference>
<comment type="subcellular location">
    <subcellularLocation>
        <location evidence="1">Cell membrane</location>
        <topology evidence="1">Multi-pass membrane protein</topology>
    </subcellularLocation>
</comment>
<gene>
    <name evidence="7" type="ORF">RHODO2019_19005</name>
</gene>
<feature type="transmembrane region" description="Helical" evidence="6">
    <location>
        <begin position="251"/>
        <end position="276"/>
    </location>
</feature>
<evidence type="ECO:0000256" key="6">
    <source>
        <dbReference type="SAM" id="Phobius"/>
    </source>
</evidence>
<dbReference type="PIRSF" id="PIRSF006060">
    <property type="entry name" value="AA_transporter"/>
    <property type="match status" value="1"/>
</dbReference>
<reference evidence="7" key="1">
    <citation type="submission" date="2022-10" db="EMBL/GenBank/DDBJ databases">
        <title>Rhodococcus sp.75.</title>
        <authorList>
            <person name="Sun M."/>
        </authorList>
    </citation>
    <scope>NUCLEOTIDE SEQUENCE</scope>
    <source>
        <strain evidence="7">75</strain>
        <plasmid evidence="7">unnamed2</plasmid>
    </source>
</reference>
<feature type="transmembrane region" description="Helical" evidence="6">
    <location>
        <begin position="413"/>
        <end position="435"/>
    </location>
</feature>
<evidence type="ECO:0000256" key="3">
    <source>
        <dbReference type="ARBA" id="ARBA00022692"/>
    </source>
</evidence>
<feature type="transmembrane region" description="Helical" evidence="6">
    <location>
        <begin position="135"/>
        <end position="160"/>
    </location>
</feature>
<dbReference type="PANTHER" id="PTHR42770:SF7">
    <property type="entry name" value="MEMBRANE PROTEIN"/>
    <property type="match status" value="1"/>
</dbReference>
<feature type="transmembrane region" description="Helical" evidence="6">
    <location>
        <begin position="296"/>
        <end position="321"/>
    </location>
</feature>
<keyword evidence="8" id="KW-1185">Reference proteome</keyword>
<feature type="transmembrane region" description="Helical" evidence="6">
    <location>
        <begin position="101"/>
        <end position="129"/>
    </location>
</feature>
<dbReference type="Proteomes" id="UP001164965">
    <property type="component" value="Plasmid unnamed2"/>
</dbReference>
<evidence type="ECO:0000256" key="5">
    <source>
        <dbReference type="ARBA" id="ARBA00023136"/>
    </source>
</evidence>
<dbReference type="InterPro" id="IPR002293">
    <property type="entry name" value="AA/rel_permease1"/>
</dbReference>
<feature type="transmembrane region" description="Helical" evidence="6">
    <location>
        <begin position="172"/>
        <end position="193"/>
    </location>
</feature>
<dbReference type="InterPro" id="IPR050367">
    <property type="entry name" value="APC_superfamily"/>
</dbReference>
<feature type="transmembrane region" description="Helical" evidence="6">
    <location>
        <begin position="30"/>
        <end position="52"/>
    </location>
</feature>
<dbReference type="EMBL" id="CP110617">
    <property type="protein sequence ID" value="UZJ26974.1"/>
    <property type="molecule type" value="Genomic_DNA"/>
</dbReference>
<evidence type="ECO:0000313" key="8">
    <source>
        <dbReference type="Proteomes" id="UP001164965"/>
    </source>
</evidence>
<accession>A0ABY6P676</accession>
<keyword evidence="2" id="KW-1003">Cell membrane</keyword>
<evidence type="ECO:0000256" key="1">
    <source>
        <dbReference type="ARBA" id="ARBA00004651"/>
    </source>
</evidence>
<keyword evidence="3 6" id="KW-0812">Transmembrane</keyword>
<name>A0ABY6P676_9NOCA</name>
<dbReference type="PANTHER" id="PTHR42770">
    <property type="entry name" value="AMINO ACID TRANSPORTER-RELATED"/>
    <property type="match status" value="1"/>
</dbReference>
<evidence type="ECO:0000256" key="2">
    <source>
        <dbReference type="ARBA" id="ARBA00022475"/>
    </source>
</evidence>
<evidence type="ECO:0000256" key="4">
    <source>
        <dbReference type="ARBA" id="ARBA00022989"/>
    </source>
</evidence>
<feature type="transmembrane region" description="Helical" evidence="6">
    <location>
        <begin position="377"/>
        <end position="401"/>
    </location>
</feature>
<proteinExistence type="predicted"/>
<geneLocation type="plasmid" evidence="7 8">
    <name>unnamed2</name>
</geneLocation>
<feature type="transmembrane region" description="Helical" evidence="6">
    <location>
        <begin position="213"/>
        <end position="231"/>
    </location>
</feature>
<feature type="transmembrane region" description="Helical" evidence="6">
    <location>
        <begin position="58"/>
        <end position="80"/>
    </location>
</feature>
<dbReference type="Pfam" id="PF13520">
    <property type="entry name" value="AA_permease_2"/>
    <property type="match status" value="1"/>
</dbReference>